<evidence type="ECO:0000256" key="1">
    <source>
        <dbReference type="SAM" id="MobiDB-lite"/>
    </source>
</evidence>
<keyword evidence="3" id="KW-1185">Reference proteome</keyword>
<dbReference type="AlphaFoldDB" id="A0A5B7IDA1"/>
<evidence type="ECO:0000313" key="3">
    <source>
        <dbReference type="Proteomes" id="UP000324222"/>
    </source>
</evidence>
<organism evidence="2 3">
    <name type="scientific">Portunus trituberculatus</name>
    <name type="common">Swimming crab</name>
    <name type="synonym">Neptunus trituberculatus</name>
    <dbReference type="NCBI Taxonomy" id="210409"/>
    <lineage>
        <taxon>Eukaryota</taxon>
        <taxon>Metazoa</taxon>
        <taxon>Ecdysozoa</taxon>
        <taxon>Arthropoda</taxon>
        <taxon>Crustacea</taxon>
        <taxon>Multicrustacea</taxon>
        <taxon>Malacostraca</taxon>
        <taxon>Eumalacostraca</taxon>
        <taxon>Eucarida</taxon>
        <taxon>Decapoda</taxon>
        <taxon>Pleocyemata</taxon>
        <taxon>Brachyura</taxon>
        <taxon>Eubrachyura</taxon>
        <taxon>Portunoidea</taxon>
        <taxon>Portunidae</taxon>
        <taxon>Portuninae</taxon>
        <taxon>Portunus</taxon>
    </lineage>
</organism>
<gene>
    <name evidence="2" type="ORF">E2C01_077032</name>
</gene>
<dbReference type="EMBL" id="VSRR010059579">
    <property type="protein sequence ID" value="MPC82370.1"/>
    <property type="molecule type" value="Genomic_DNA"/>
</dbReference>
<reference evidence="2 3" key="1">
    <citation type="submission" date="2019-05" db="EMBL/GenBank/DDBJ databases">
        <title>Another draft genome of Portunus trituberculatus and its Hox gene families provides insights of decapod evolution.</title>
        <authorList>
            <person name="Jeong J.-H."/>
            <person name="Song I."/>
            <person name="Kim S."/>
            <person name="Choi T."/>
            <person name="Kim D."/>
            <person name="Ryu S."/>
            <person name="Kim W."/>
        </authorList>
    </citation>
    <scope>NUCLEOTIDE SEQUENCE [LARGE SCALE GENOMIC DNA]</scope>
    <source>
        <tissue evidence="2">Muscle</tissue>
    </source>
</reference>
<proteinExistence type="predicted"/>
<name>A0A5B7IDA1_PORTR</name>
<sequence length="69" mass="7558">MNKKTRHGTEGVKSHCGAPSLQRREEGSRKCACEARVLKHRLYSVEDYSCRHAAKCQAAVSPSSSSTPP</sequence>
<dbReference type="Proteomes" id="UP000324222">
    <property type="component" value="Unassembled WGS sequence"/>
</dbReference>
<feature type="region of interest" description="Disordered" evidence="1">
    <location>
        <begin position="1"/>
        <end position="28"/>
    </location>
</feature>
<protein>
    <submittedName>
        <fullName evidence="2">Uncharacterized protein</fullName>
    </submittedName>
</protein>
<evidence type="ECO:0000313" key="2">
    <source>
        <dbReference type="EMBL" id="MPC82370.1"/>
    </source>
</evidence>
<comment type="caution">
    <text evidence="2">The sequence shown here is derived from an EMBL/GenBank/DDBJ whole genome shotgun (WGS) entry which is preliminary data.</text>
</comment>
<accession>A0A5B7IDA1</accession>